<organism evidence="1 2">
    <name type="scientific">Bombardia bombarda</name>
    <dbReference type="NCBI Taxonomy" id="252184"/>
    <lineage>
        <taxon>Eukaryota</taxon>
        <taxon>Fungi</taxon>
        <taxon>Dikarya</taxon>
        <taxon>Ascomycota</taxon>
        <taxon>Pezizomycotina</taxon>
        <taxon>Sordariomycetes</taxon>
        <taxon>Sordariomycetidae</taxon>
        <taxon>Sordariales</taxon>
        <taxon>Lasiosphaeriaceae</taxon>
        <taxon>Bombardia</taxon>
    </lineage>
</organism>
<accession>A0AA40CF59</accession>
<proteinExistence type="predicted"/>
<keyword evidence="2" id="KW-1185">Reference proteome</keyword>
<evidence type="ECO:0000313" key="2">
    <source>
        <dbReference type="Proteomes" id="UP001174934"/>
    </source>
</evidence>
<reference evidence="1" key="1">
    <citation type="submission" date="2023-06" db="EMBL/GenBank/DDBJ databases">
        <title>Genome-scale phylogeny and comparative genomics of the fungal order Sordariales.</title>
        <authorList>
            <consortium name="Lawrence Berkeley National Laboratory"/>
            <person name="Hensen N."/>
            <person name="Bonometti L."/>
            <person name="Westerberg I."/>
            <person name="Brannstrom I.O."/>
            <person name="Guillou S."/>
            <person name="Cros-Aarteil S."/>
            <person name="Calhoun S."/>
            <person name="Haridas S."/>
            <person name="Kuo A."/>
            <person name="Mondo S."/>
            <person name="Pangilinan J."/>
            <person name="Riley R."/>
            <person name="LaButti K."/>
            <person name="Andreopoulos B."/>
            <person name="Lipzen A."/>
            <person name="Chen C."/>
            <person name="Yanf M."/>
            <person name="Daum C."/>
            <person name="Ng V."/>
            <person name="Clum A."/>
            <person name="Steindorff A."/>
            <person name="Ohm R."/>
            <person name="Martin F."/>
            <person name="Silar P."/>
            <person name="Natvig D."/>
            <person name="Lalanne C."/>
            <person name="Gautier V."/>
            <person name="Ament-velasquez S.L."/>
            <person name="Kruys A."/>
            <person name="Hutchinson M.I."/>
            <person name="Powell A.J."/>
            <person name="Barry K."/>
            <person name="Miller A.N."/>
            <person name="Grigoriev I.V."/>
            <person name="Debuchy R."/>
            <person name="Gladieux P."/>
            <person name="Thoren M.H."/>
            <person name="Johannesson H."/>
        </authorList>
    </citation>
    <scope>NUCLEOTIDE SEQUENCE</scope>
    <source>
        <strain evidence="1">SMH3391-2</strain>
    </source>
</reference>
<evidence type="ECO:0000313" key="1">
    <source>
        <dbReference type="EMBL" id="KAK0636516.1"/>
    </source>
</evidence>
<sequence length="138" mass="15065">MSNPTDTDAEMQCSRVARCVMRSAQLTSNDEPWNELWWTVLVVGGGGGGGGAANVVPAPRRAIVLSVSISCQWCQCQLCKLSPLCRQIPTINSSVEVNSERTYNATRNVKAYLGLPLSSRVERGRCRIVQDNAGQRHC</sequence>
<gene>
    <name evidence="1" type="ORF">B0T17DRAFT_503958</name>
</gene>
<name>A0AA40CF59_9PEZI</name>
<dbReference type="AlphaFoldDB" id="A0AA40CF59"/>
<protein>
    <submittedName>
        <fullName evidence="1">Uncharacterized protein</fullName>
    </submittedName>
</protein>
<dbReference type="Proteomes" id="UP001174934">
    <property type="component" value="Unassembled WGS sequence"/>
</dbReference>
<comment type="caution">
    <text evidence="1">The sequence shown here is derived from an EMBL/GenBank/DDBJ whole genome shotgun (WGS) entry which is preliminary data.</text>
</comment>
<dbReference type="EMBL" id="JAULSR010000001">
    <property type="protein sequence ID" value="KAK0636516.1"/>
    <property type="molecule type" value="Genomic_DNA"/>
</dbReference>